<dbReference type="PANTHER" id="PTHR48051:SF46">
    <property type="entry name" value="LEUCINE RICH REPEAT-CONTAINING DOMAIN PROTEIN"/>
    <property type="match status" value="1"/>
</dbReference>
<evidence type="ECO:0000256" key="1">
    <source>
        <dbReference type="ARBA" id="ARBA00022614"/>
    </source>
</evidence>
<keyword evidence="4" id="KW-1185">Reference proteome</keyword>
<accession>A0A058Z7R3</accession>
<evidence type="ECO:0000313" key="4">
    <source>
        <dbReference type="Proteomes" id="UP000030693"/>
    </source>
</evidence>
<dbReference type="GO" id="GO:0005737">
    <property type="term" value="C:cytoplasm"/>
    <property type="evidence" value="ECO:0007669"/>
    <property type="project" value="TreeGrafter"/>
</dbReference>
<dbReference type="Pfam" id="PF00560">
    <property type="entry name" value="LRR_1"/>
    <property type="match status" value="1"/>
</dbReference>
<dbReference type="OrthoDB" id="1055097at2759"/>
<keyword evidence="1" id="KW-0433">Leucine-rich repeat</keyword>
<dbReference type="PRINTS" id="PR00019">
    <property type="entry name" value="LEURICHRPT"/>
</dbReference>
<proteinExistence type="predicted"/>
<dbReference type="InterPro" id="IPR001611">
    <property type="entry name" value="Leu-rich_rpt"/>
</dbReference>
<evidence type="ECO:0008006" key="5">
    <source>
        <dbReference type="Google" id="ProtNLM"/>
    </source>
</evidence>
<dbReference type="STRING" id="691883.A0A058Z7R3"/>
<sequence>MASPLATTASNQPPVEAKLDSLLLALKRITGLRERTVRAIDALKSSQEIATPGGTDAGPNKKILELESRLAQLWAEEQTLRFQARLLSSHVQAHESNQSFSFSLSHTPVSQNEAIETFQSQRSMVLSGHGLTALPESLFSFSSIVSLDLSSNQLDTLPEQLFFSLSFLEILDVSNNKLTTISGAISNLVNLRHLFLHGNAIAGAEDASWLTGLDRLETLRLSGNRLTADAVSSWALRPSLPLKTLDLARNPLESIPVCLGKLAQLARLYLDSCSLNDAAIRAYFVDTPAPLGQALDGLKVLSLNDNGLSTLPKEVFRLYPSLRVLSLADNRFTSVPFVGASVAVLRLDSNPVRP</sequence>
<dbReference type="EMBL" id="KB932204">
    <property type="protein sequence ID" value="KCV70334.1"/>
    <property type="molecule type" value="Genomic_DNA"/>
</dbReference>
<dbReference type="AlphaFoldDB" id="A0A058Z7R3"/>
<name>A0A058Z7R3_FONAL</name>
<dbReference type="InterPro" id="IPR003591">
    <property type="entry name" value="Leu-rich_rpt_typical-subtyp"/>
</dbReference>
<dbReference type="SMART" id="SM00369">
    <property type="entry name" value="LRR_TYP"/>
    <property type="match status" value="7"/>
</dbReference>
<dbReference type="SUPFAM" id="SSF52058">
    <property type="entry name" value="L domain-like"/>
    <property type="match status" value="1"/>
</dbReference>
<dbReference type="RefSeq" id="XP_009494850.1">
    <property type="nucleotide sequence ID" value="XM_009496575.1"/>
</dbReference>
<dbReference type="eggNOG" id="KOG0619">
    <property type="taxonomic scope" value="Eukaryota"/>
</dbReference>
<dbReference type="Pfam" id="PF13855">
    <property type="entry name" value="LRR_8"/>
    <property type="match status" value="2"/>
</dbReference>
<protein>
    <recommendedName>
        <fullName evidence="5">L domain-like protein</fullName>
    </recommendedName>
</protein>
<dbReference type="GeneID" id="20527386"/>
<dbReference type="Gene3D" id="3.80.10.10">
    <property type="entry name" value="Ribonuclease Inhibitor"/>
    <property type="match status" value="2"/>
</dbReference>
<gene>
    <name evidence="3" type="ORF">H696_02661</name>
</gene>
<dbReference type="Proteomes" id="UP000030693">
    <property type="component" value="Unassembled WGS sequence"/>
</dbReference>
<evidence type="ECO:0000313" key="3">
    <source>
        <dbReference type="EMBL" id="KCV70334.1"/>
    </source>
</evidence>
<evidence type="ECO:0000256" key="2">
    <source>
        <dbReference type="ARBA" id="ARBA00022737"/>
    </source>
</evidence>
<dbReference type="PANTHER" id="PTHR48051">
    <property type="match status" value="1"/>
</dbReference>
<reference evidence="3" key="1">
    <citation type="submission" date="2013-04" db="EMBL/GenBank/DDBJ databases">
        <title>The Genome Sequence of Fonticula alba ATCC 38817.</title>
        <authorList>
            <consortium name="The Broad Institute Genomics Platform"/>
            <person name="Russ C."/>
            <person name="Cuomo C."/>
            <person name="Burger G."/>
            <person name="Gray M.W."/>
            <person name="Holland P.W.H."/>
            <person name="King N."/>
            <person name="Lang F.B.F."/>
            <person name="Roger A.J."/>
            <person name="Ruiz-Trillo I."/>
            <person name="Brown M."/>
            <person name="Walker B."/>
            <person name="Young S."/>
            <person name="Zeng Q."/>
            <person name="Gargeya S."/>
            <person name="Fitzgerald M."/>
            <person name="Haas B."/>
            <person name="Abouelleil A."/>
            <person name="Allen A.W."/>
            <person name="Alvarado L."/>
            <person name="Arachchi H.M."/>
            <person name="Berlin A.M."/>
            <person name="Chapman S.B."/>
            <person name="Gainer-Dewar J."/>
            <person name="Goldberg J."/>
            <person name="Griggs A."/>
            <person name="Gujja S."/>
            <person name="Hansen M."/>
            <person name="Howarth C."/>
            <person name="Imamovic A."/>
            <person name="Ireland A."/>
            <person name="Larimer J."/>
            <person name="McCowan C."/>
            <person name="Murphy C."/>
            <person name="Pearson M."/>
            <person name="Poon T.W."/>
            <person name="Priest M."/>
            <person name="Roberts A."/>
            <person name="Saif S."/>
            <person name="Shea T."/>
            <person name="Sisk P."/>
            <person name="Sykes S."/>
            <person name="Wortman J."/>
            <person name="Nusbaum C."/>
            <person name="Birren B."/>
        </authorList>
    </citation>
    <scope>NUCLEOTIDE SEQUENCE [LARGE SCALE GENOMIC DNA]</scope>
    <source>
        <strain evidence="3">ATCC 38817</strain>
    </source>
</reference>
<organism evidence="3">
    <name type="scientific">Fonticula alba</name>
    <name type="common">Slime mold</name>
    <dbReference type="NCBI Taxonomy" id="691883"/>
    <lineage>
        <taxon>Eukaryota</taxon>
        <taxon>Rotosphaerida</taxon>
        <taxon>Fonticulaceae</taxon>
        <taxon>Fonticula</taxon>
    </lineage>
</organism>
<dbReference type="InterPro" id="IPR050216">
    <property type="entry name" value="LRR_domain-containing"/>
</dbReference>
<dbReference type="PROSITE" id="PS51450">
    <property type="entry name" value="LRR"/>
    <property type="match status" value="1"/>
</dbReference>
<dbReference type="InterPro" id="IPR032675">
    <property type="entry name" value="LRR_dom_sf"/>
</dbReference>
<keyword evidence="2" id="KW-0677">Repeat</keyword>